<comment type="caution">
    <text evidence="2">The sequence shown here is derived from an EMBL/GenBank/DDBJ whole genome shotgun (WGS) entry which is preliminary data.</text>
</comment>
<sequence>MRGQNISTLELPPRRETLGTKSLGFPAGSASPCSGLLITVSDAFRVMTQTSHPSPGMAR</sequence>
<protein>
    <submittedName>
        <fullName evidence="2">Uncharacterized protein</fullName>
    </submittedName>
</protein>
<dbReference type="EMBL" id="VSRR010131915">
    <property type="protein sequence ID" value="MPD02543.1"/>
    <property type="molecule type" value="Genomic_DNA"/>
</dbReference>
<proteinExistence type="predicted"/>
<evidence type="ECO:0000313" key="2">
    <source>
        <dbReference type="EMBL" id="MPD02543.1"/>
    </source>
</evidence>
<dbReference type="AlphaFoldDB" id="A0A5B7K275"/>
<reference evidence="2 3" key="1">
    <citation type="submission" date="2019-05" db="EMBL/GenBank/DDBJ databases">
        <title>Another draft genome of Portunus trituberculatus and its Hox gene families provides insights of decapod evolution.</title>
        <authorList>
            <person name="Jeong J.-H."/>
            <person name="Song I."/>
            <person name="Kim S."/>
            <person name="Choi T."/>
            <person name="Kim D."/>
            <person name="Ryu S."/>
            <person name="Kim W."/>
        </authorList>
    </citation>
    <scope>NUCLEOTIDE SEQUENCE [LARGE SCALE GENOMIC DNA]</scope>
    <source>
        <tissue evidence="2">Muscle</tissue>
    </source>
</reference>
<name>A0A5B7K275_PORTR</name>
<gene>
    <name evidence="2" type="ORF">E2C01_098132</name>
</gene>
<accession>A0A5B7K275</accession>
<evidence type="ECO:0000256" key="1">
    <source>
        <dbReference type="SAM" id="MobiDB-lite"/>
    </source>
</evidence>
<dbReference type="Proteomes" id="UP000324222">
    <property type="component" value="Unassembled WGS sequence"/>
</dbReference>
<feature type="region of interest" description="Disordered" evidence="1">
    <location>
        <begin position="1"/>
        <end position="25"/>
    </location>
</feature>
<evidence type="ECO:0000313" key="3">
    <source>
        <dbReference type="Proteomes" id="UP000324222"/>
    </source>
</evidence>
<organism evidence="2 3">
    <name type="scientific">Portunus trituberculatus</name>
    <name type="common">Swimming crab</name>
    <name type="synonym">Neptunus trituberculatus</name>
    <dbReference type="NCBI Taxonomy" id="210409"/>
    <lineage>
        <taxon>Eukaryota</taxon>
        <taxon>Metazoa</taxon>
        <taxon>Ecdysozoa</taxon>
        <taxon>Arthropoda</taxon>
        <taxon>Crustacea</taxon>
        <taxon>Multicrustacea</taxon>
        <taxon>Malacostraca</taxon>
        <taxon>Eumalacostraca</taxon>
        <taxon>Eucarida</taxon>
        <taxon>Decapoda</taxon>
        <taxon>Pleocyemata</taxon>
        <taxon>Brachyura</taxon>
        <taxon>Eubrachyura</taxon>
        <taxon>Portunoidea</taxon>
        <taxon>Portunidae</taxon>
        <taxon>Portuninae</taxon>
        <taxon>Portunus</taxon>
    </lineage>
</organism>
<keyword evidence="3" id="KW-1185">Reference proteome</keyword>